<feature type="domain" description="NAD-glutamate dehydrogenase ACT3" evidence="6">
    <location>
        <begin position="557"/>
        <end position="615"/>
    </location>
</feature>
<dbReference type="SUPFAM" id="SSF51735">
    <property type="entry name" value="NAD(P)-binding Rossmann-fold domains"/>
    <property type="match status" value="1"/>
</dbReference>
<feature type="domain" description="NAD-glutamate dehydrogenase catalytic" evidence="2">
    <location>
        <begin position="724"/>
        <end position="1222"/>
    </location>
</feature>
<name>A0A1H9MA57_9GAMM</name>
<gene>
    <name evidence="7" type="ORF">SAMN04488038_12029</name>
</gene>
<evidence type="ECO:0000259" key="4">
    <source>
        <dbReference type="Pfam" id="PF21075"/>
    </source>
</evidence>
<feature type="domain" description="NAD-glutamate dehydrogenase ACT2" evidence="5">
    <location>
        <begin position="404"/>
        <end position="492"/>
    </location>
</feature>
<dbReference type="PANTHER" id="PTHR43403:SF1">
    <property type="entry name" value="NAD-SPECIFIC GLUTAMATE DEHYDROGENASE"/>
    <property type="match status" value="1"/>
</dbReference>
<dbReference type="Pfam" id="PF05088">
    <property type="entry name" value="Bac_GDH_CD"/>
    <property type="match status" value="1"/>
</dbReference>
<dbReference type="InterPro" id="IPR048381">
    <property type="entry name" value="GDH_C"/>
</dbReference>
<accession>A0A1H9MA57</accession>
<dbReference type="Pfam" id="PF21073">
    <property type="entry name" value="GDH_HM1"/>
    <property type="match status" value="1"/>
</dbReference>
<evidence type="ECO:0000259" key="3">
    <source>
        <dbReference type="Pfam" id="PF21074"/>
    </source>
</evidence>
<dbReference type="InterPro" id="IPR049062">
    <property type="entry name" value="NAD_Glu_DH_ACT2"/>
</dbReference>
<dbReference type="InterPro" id="IPR049064">
    <property type="entry name" value="NAD_Glu_DH_ACT3"/>
</dbReference>
<dbReference type="InterPro" id="IPR024727">
    <property type="entry name" value="NAD_Glu_DH_N_ACT1"/>
</dbReference>
<dbReference type="Pfam" id="PF21078">
    <property type="entry name" value="GDH_HM3"/>
    <property type="match status" value="1"/>
</dbReference>
<dbReference type="PIRSF" id="PIRSF036761">
    <property type="entry name" value="GDH_Mll4104"/>
    <property type="match status" value="1"/>
</dbReference>
<evidence type="ECO:0000259" key="2">
    <source>
        <dbReference type="Pfam" id="PF05088"/>
    </source>
</evidence>
<dbReference type="InterPro" id="IPR049056">
    <property type="entry name" value="NAD_Glu_DH_HM3"/>
</dbReference>
<evidence type="ECO:0000313" key="8">
    <source>
        <dbReference type="Proteomes" id="UP000199233"/>
    </source>
</evidence>
<evidence type="ECO:0000259" key="5">
    <source>
        <dbReference type="Pfam" id="PF21076"/>
    </source>
</evidence>
<dbReference type="EMBL" id="FOFS01000020">
    <property type="protein sequence ID" value="SER20574.1"/>
    <property type="molecule type" value="Genomic_DNA"/>
</dbReference>
<dbReference type="GO" id="GO:0004069">
    <property type="term" value="F:L-aspartate:2-oxoglutarate aminotransferase activity"/>
    <property type="evidence" value="ECO:0007669"/>
    <property type="project" value="InterPro"/>
</dbReference>
<proteinExistence type="predicted"/>
<dbReference type="Pfam" id="PF21077">
    <property type="entry name" value="GDH_ACT3"/>
    <property type="match status" value="1"/>
</dbReference>
<dbReference type="Proteomes" id="UP000199233">
    <property type="component" value="Unassembled WGS sequence"/>
</dbReference>
<dbReference type="PANTHER" id="PTHR43403">
    <property type="entry name" value="NAD-SPECIFIC GLUTAMATE DEHYDROGENASE"/>
    <property type="match status" value="1"/>
</dbReference>
<dbReference type="InterPro" id="IPR049059">
    <property type="entry name" value="NAD_Glu_DH_HM1"/>
</dbReference>
<dbReference type="RefSeq" id="WP_093289583.1">
    <property type="nucleotide sequence ID" value="NZ_FOFS01000020.1"/>
</dbReference>
<dbReference type="InterPro" id="IPR036291">
    <property type="entry name" value="NAD(P)-bd_dom_sf"/>
</dbReference>
<sequence length="1607" mass="178934">MRSESEAERLQLLDEVLPLALPQLAATARTAFTQFLRAYFAQAALDTLRLRSSAELAEIALRHFQFAQRRAPGELLVRVLAPVAGAVTNRHGLLRLETVVDDMPFLVDSLSIAIRDAGGALDYLVHPILHVLRDEQGQWQELADDGDAESLIHIEFDAALSGRAAVALEDAARELCADIRCAVDDYSQMRTQAVQQAESLRGLVSRQDEHADRAEAADLLDWLVDGHFTFLAYSQTELQSSPEGHARFVAQLDESLGLAREARRYADAEQLIAPQEELDKYRDSQRLVVITKAAVRSHIHRAEPLDVISVKRLRADGSVAGTGRYIGLFSSDAYLERPTQIPLVRRKVEEVLRRSALPPASHAGKQLRDIIQQLPRDELFQSSEDELFSACMGIRALRERAQLKLFQRRDRYGRFYAFMVYVPRERYSRELGERIARELLAICRGQDVERNTEFLREGMARLYLIVRTPPGTTLSVSAAAIEARLSAAVRGWRDQLLELLRHDQPRHSPATVQRFRDAFPLSYQETHTPEQAAADIRELERLSEKLPLIPRLHIDAEAPASSRLKLYVRQRALPLSDVLPMLENFGLRVLWEDPIEIRAGAEALWLQQFGVQLAPLQAPHSIAQLQSDFEEAFVEVWRGRIENDGLQRLVLLAGLSARQITVLRTLTRYLLQTQLPYSQDYQERLLADNPRIARLLVEAFELRFDPSLSEAQRRDGGISHAQALDDALDKLSTQDADRVLRAYTAVLRASLRSNYFQRDAQGAAKTYVSIKFDSQLLPELPMPRPLYEIFVYAPEVEGIHLRGGRVARGGLRWSDRRQDFRTEVLGLMKAQTVKNAIIVPVGAKGGFVVKNGTPADREAWQRQGVAAYQTFLRGLLDLTDNRVGDAVLPPPQLVRHDGDDPYLVVAADKGTATFSDIANALAAEYGFWLGDAFASGGSAGYDHKKMGITARGAWESVKRHFRELGQDIEQHGFTVVGVGDMSGDVFGNGMLLSRQLRLLAAFDHRHIFIDPDPDPAASFAERARLFALPRSSWDDYDRTQLSAGGGVYARSAKLIEISPEAQRALGLAQRRYTPQELIRALLCAPVDLLFNGGIGTYVKSHLQAHQDCGDRSNDAVRVNGRELRCKVVGEGGNLGFTQLGRIEYALSGCGGAGGRINTDFIDNAAGVHTSDREVNIKIPLNGLMLAGTLTREQRDPLLASLTEDIAGAVLHDNYVQALALSLIEQDAAARLGEHQDLMTQLERDSGLNRAVEFLPDEETLKQRRAQHRGLSRPELAVLLSYAKIALYNAVLDSEVPDDEFHARDLLAYFPPPLQAAHREPLRQHRLRREIVATILANAVINRMGFAFAHRFAEDHGFALASVVQAYAMAHEMFDGDRYWLPVQALDGQLPAALQLSLFRRPAGLLKHATAWLLDNGWAGKRMAEVLSAFAPDIRTLSAALPGLLSPAYRADWDAAVAQLRGEGVPEALAQQLANTRALGSAPDIVELARAALRPPLEVAQLYFMVGERLGLNWLLAAIVALPVSSRWQALARDNLRSDCYRLHRLLTAKALDASGENLAQRLENYLARHAQRTHFGLQRLQQVQAAEGRDFMTLAVAVRELRLLAQA</sequence>
<dbReference type="GO" id="GO:0004352">
    <property type="term" value="F:glutamate dehydrogenase (NAD+) activity"/>
    <property type="evidence" value="ECO:0007669"/>
    <property type="project" value="InterPro"/>
</dbReference>
<dbReference type="SUPFAM" id="SSF53223">
    <property type="entry name" value="Aminoacid dehydrogenase-like, N-terminal domain"/>
    <property type="match status" value="1"/>
</dbReference>
<dbReference type="Pfam" id="PF21079">
    <property type="entry name" value="GDH_HM2"/>
    <property type="match status" value="1"/>
</dbReference>
<dbReference type="InterPro" id="IPR028971">
    <property type="entry name" value="NAD-GDH_cat"/>
</dbReference>
<dbReference type="Pfam" id="PF21076">
    <property type="entry name" value="GDH_ACT2"/>
    <property type="match status" value="1"/>
</dbReference>
<dbReference type="InterPro" id="IPR007780">
    <property type="entry name" value="NAD_Glu_DH_bac"/>
</dbReference>
<dbReference type="Pfam" id="PF21075">
    <property type="entry name" value="GDH_ACT1"/>
    <property type="match status" value="1"/>
</dbReference>
<dbReference type="InterPro" id="IPR046346">
    <property type="entry name" value="Aminoacid_DH-like_N_sf"/>
</dbReference>
<feature type="domain" description="NAD-glutamate dehydrogenase N-terminal ACT1" evidence="4">
    <location>
        <begin position="35"/>
        <end position="169"/>
    </location>
</feature>
<keyword evidence="8" id="KW-1185">Reference proteome</keyword>
<keyword evidence="1" id="KW-0560">Oxidoreductase</keyword>
<evidence type="ECO:0000259" key="6">
    <source>
        <dbReference type="Pfam" id="PF21077"/>
    </source>
</evidence>
<dbReference type="STRING" id="489703.SAMN04488038_12029"/>
<feature type="domain" description="NAD-specific glutamate dehydrogenase C-terminal" evidence="3">
    <location>
        <begin position="1268"/>
        <end position="1602"/>
    </location>
</feature>
<dbReference type="Pfam" id="PF21074">
    <property type="entry name" value="GDH_C"/>
    <property type="match status" value="1"/>
</dbReference>
<dbReference type="InterPro" id="IPR049058">
    <property type="entry name" value="NAD_Glu_DH_HM2"/>
</dbReference>
<dbReference type="GO" id="GO:0006538">
    <property type="term" value="P:L-glutamate catabolic process"/>
    <property type="evidence" value="ECO:0007669"/>
    <property type="project" value="InterPro"/>
</dbReference>
<organism evidence="7 8">
    <name type="scientific">Solimonas aquatica</name>
    <dbReference type="NCBI Taxonomy" id="489703"/>
    <lineage>
        <taxon>Bacteria</taxon>
        <taxon>Pseudomonadati</taxon>
        <taxon>Pseudomonadota</taxon>
        <taxon>Gammaproteobacteria</taxon>
        <taxon>Nevskiales</taxon>
        <taxon>Nevskiaceae</taxon>
        <taxon>Solimonas</taxon>
    </lineage>
</organism>
<evidence type="ECO:0000313" key="7">
    <source>
        <dbReference type="EMBL" id="SER20574.1"/>
    </source>
</evidence>
<evidence type="ECO:0000256" key="1">
    <source>
        <dbReference type="ARBA" id="ARBA00023002"/>
    </source>
</evidence>
<protein>
    <submittedName>
        <fullName evidence="7">Glutamate dehydrogenase</fullName>
    </submittedName>
</protein>
<dbReference type="OrthoDB" id="9758052at2"/>
<reference evidence="7 8" key="1">
    <citation type="submission" date="2016-10" db="EMBL/GenBank/DDBJ databases">
        <authorList>
            <person name="de Groot N.N."/>
        </authorList>
    </citation>
    <scope>NUCLEOTIDE SEQUENCE [LARGE SCALE GENOMIC DNA]</scope>
    <source>
        <strain evidence="7 8">DSM 25927</strain>
    </source>
</reference>